<comment type="caution">
    <text evidence="2">The sequence shown here is derived from an EMBL/GenBank/DDBJ whole genome shotgun (WGS) entry which is preliminary data.</text>
</comment>
<evidence type="ECO:0000313" key="3">
    <source>
        <dbReference type="Proteomes" id="UP001499951"/>
    </source>
</evidence>
<keyword evidence="1" id="KW-0472">Membrane</keyword>
<feature type="transmembrane region" description="Helical" evidence="1">
    <location>
        <begin position="155"/>
        <end position="176"/>
    </location>
</feature>
<keyword evidence="3" id="KW-1185">Reference proteome</keyword>
<dbReference type="EMBL" id="BAAADD010000007">
    <property type="protein sequence ID" value="GAA0576790.1"/>
    <property type="molecule type" value="Genomic_DNA"/>
</dbReference>
<dbReference type="Proteomes" id="UP001499951">
    <property type="component" value="Unassembled WGS sequence"/>
</dbReference>
<keyword evidence="1" id="KW-0812">Transmembrane</keyword>
<evidence type="ECO:0000313" key="2">
    <source>
        <dbReference type="EMBL" id="GAA0576790.1"/>
    </source>
</evidence>
<sequence>MTAFALVLLLGAAAAWIAAGGAPVRAQAYLKLAAVLYAALALSQGAGIAAAAVTDIAATLGSASLCVAAFSAFRRAPRPLTAFLVLLVATVAGICAAATDWRVLAAAPQVASAIFTFVIARPGLMKRPSVYLALAALSMLAASASSLAPGTAARAGLLLFAAAGVVGVALASDFLVEHDGTRRRGRAIRRAR</sequence>
<feature type="transmembrane region" description="Helical" evidence="1">
    <location>
        <begin position="131"/>
        <end position="149"/>
    </location>
</feature>
<protein>
    <recommendedName>
        <fullName evidence="4">GGDEF domain-containing protein</fullName>
    </recommendedName>
</protein>
<dbReference type="RefSeq" id="WP_166936375.1">
    <property type="nucleotide sequence ID" value="NZ_BAAADD010000007.1"/>
</dbReference>
<name>A0ABP3Q001_9PROT</name>
<proteinExistence type="predicted"/>
<feature type="transmembrane region" description="Helical" evidence="1">
    <location>
        <begin position="105"/>
        <end position="124"/>
    </location>
</feature>
<accession>A0ABP3Q001</accession>
<organism evidence="2 3">
    <name type="scientific">Rhizomicrobium electricum</name>
    <dbReference type="NCBI Taxonomy" id="480070"/>
    <lineage>
        <taxon>Bacteria</taxon>
        <taxon>Pseudomonadati</taxon>
        <taxon>Pseudomonadota</taxon>
        <taxon>Alphaproteobacteria</taxon>
        <taxon>Micropepsales</taxon>
        <taxon>Micropepsaceae</taxon>
        <taxon>Rhizomicrobium</taxon>
    </lineage>
</organism>
<gene>
    <name evidence="2" type="ORF">GCM10008942_27080</name>
</gene>
<feature type="transmembrane region" description="Helical" evidence="1">
    <location>
        <begin position="80"/>
        <end position="99"/>
    </location>
</feature>
<reference evidence="3" key="1">
    <citation type="journal article" date="2019" name="Int. J. Syst. Evol. Microbiol.">
        <title>The Global Catalogue of Microorganisms (GCM) 10K type strain sequencing project: providing services to taxonomists for standard genome sequencing and annotation.</title>
        <authorList>
            <consortium name="The Broad Institute Genomics Platform"/>
            <consortium name="The Broad Institute Genome Sequencing Center for Infectious Disease"/>
            <person name="Wu L."/>
            <person name="Ma J."/>
        </authorList>
    </citation>
    <scope>NUCLEOTIDE SEQUENCE [LARGE SCALE GENOMIC DNA]</scope>
    <source>
        <strain evidence="3">JCM 15089</strain>
    </source>
</reference>
<feature type="transmembrane region" description="Helical" evidence="1">
    <location>
        <begin position="50"/>
        <end position="73"/>
    </location>
</feature>
<evidence type="ECO:0008006" key="4">
    <source>
        <dbReference type="Google" id="ProtNLM"/>
    </source>
</evidence>
<keyword evidence="1" id="KW-1133">Transmembrane helix</keyword>
<evidence type="ECO:0000256" key="1">
    <source>
        <dbReference type="SAM" id="Phobius"/>
    </source>
</evidence>